<evidence type="ECO:0000256" key="7">
    <source>
        <dbReference type="PROSITE-ProRule" id="PRU01363"/>
    </source>
</evidence>
<dbReference type="SUPFAM" id="SSF53335">
    <property type="entry name" value="S-adenosyl-L-methionine-dependent methyltransferases"/>
    <property type="match status" value="1"/>
</dbReference>
<keyword evidence="2" id="KW-0597">Phosphoprotein</keyword>
<dbReference type="Gene3D" id="1.10.1200.10">
    <property type="entry name" value="ACP-like"/>
    <property type="match status" value="1"/>
</dbReference>
<dbReference type="Gene3D" id="3.10.129.110">
    <property type="entry name" value="Polyketide synthase dehydratase"/>
    <property type="match status" value="1"/>
</dbReference>
<dbReference type="InterPro" id="IPR020843">
    <property type="entry name" value="ER"/>
</dbReference>
<dbReference type="InterPro" id="IPR036291">
    <property type="entry name" value="NAD(P)-bd_dom_sf"/>
</dbReference>
<keyword evidence="4" id="KW-0521">NADP</keyword>
<dbReference type="SUPFAM" id="SSF50129">
    <property type="entry name" value="GroES-like"/>
    <property type="match status" value="1"/>
</dbReference>
<evidence type="ECO:0000256" key="4">
    <source>
        <dbReference type="ARBA" id="ARBA00022857"/>
    </source>
</evidence>
<evidence type="ECO:0000256" key="2">
    <source>
        <dbReference type="ARBA" id="ARBA00022553"/>
    </source>
</evidence>
<feature type="region of interest" description="C-terminal hotdog fold" evidence="7">
    <location>
        <begin position="77"/>
        <end position="235"/>
    </location>
</feature>
<dbReference type="InterPro" id="IPR013154">
    <property type="entry name" value="ADH-like_N"/>
</dbReference>
<dbReference type="Gene3D" id="3.40.50.720">
    <property type="entry name" value="NAD(P)-binding Rossmann-like Domain"/>
    <property type="match status" value="1"/>
</dbReference>
<dbReference type="PROSITE" id="PS50075">
    <property type="entry name" value="CARRIER"/>
    <property type="match status" value="1"/>
</dbReference>
<protein>
    <recommendedName>
        <fullName evidence="13">Carrier domain-containing protein</fullName>
    </recommendedName>
</protein>
<dbReference type="SUPFAM" id="SSF47336">
    <property type="entry name" value="ACP-like"/>
    <property type="match status" value="1"/>
</dbReference>
<organism evidence="11 12">
    <name type="scientific">Lepraria finkii</name>
    <dbReference type="NCBI Taxonomy" id="1340010"/>
    <lineage>
        <taxon>Eukaryota</taxon>
        <taxon>Fungi</taxon>
        <taxon>Dikarya</taxon>
        <taxon>Ascomycota</taxon>
        <taxon>Pezizomycotina</taxon>
        <taxon>Lecanoromycetes</taxon>
        <taxon>OSLEUM clade</taxon>
        <taxon>Lecanoromycetidae</taxon>
        <taxon>Lecanorales</taxon>
        <taxon>Lecanorineae</taxon>
        <taxon>Stereocaulaceae</taxon>
        <taxon>Lepraria</taxon>
    </lineage>
</organism>
<accession>A0ABR4AZT8</accession>
<dbReference type="Proteomes" id="UP001590951">
    <property type="component" value="Unassembled WGS sequence"/>
</dbReference>
<dbReference type="InterPro" id="IPR042104">
    <property type="entry name" value="PKS_dehydratase_sf"/>
</dbReference>
<dbReference type="InterPro" id="IPR011032">
    <property type="entry name" value="GroES-like_sf"/>
</dbReference>
<evidence type="ECO:0000259" key="9">
    <source>
        <dbReference type="PROSITE" id="PS50075"/>
    </source>
</evidence>
<evidence type="ECO:0000259" key="10">
    <source>
        <dbReference type="PROSITE" id="PS52019"/>
    </source>
</evidence>
<dbReference type="SMART" id="SM00829">
    <property type="entry name" value="PKS_ER"/>
    <property type="match status" value="1"/>
</dbReference>
<dbReference type="InterPro" id="IPR036736">
    <property type="entry name" value="ACP-like_sf"/>
</dbReference>
<dbReference type="InterPro" id="IPR009081">
    <property type="entry name" value="PP-bd_ACP"/>
</dbReference>
<evidence type="ECO:0000256" key="1">
    <source>
        <dbReference type="ARBA" id="ARBA00022450"/>
    </source>
</evidence>
<evidence type="ECO:0000313" key="11">
    <source>
        <dbReference type="EMBL" id="KAL2050492.1"/>
    </source>
</evidence>
<keyword evidence="5" id="KW-0511">Multifunctional enzyme</keyword>
<dbReference type="InterPro" id="IPR049900">
    <property type="entry name" value="PKS_mFAS_DH"/>
</dbReference>
<dbReference type="Pfam" id="PF23297">
    <property type="entry name" value="ACP_SdgA_C"/>
    <property type="match status" value="1"/>
</dbReference>
<dbReference type="InterPro" id="IPR020806">
    <property type="entry name" value="PKS_PP-bd"/>
</dbReference>
<feature type="compositionally biased region" description="Basic and acidic residues" evidence="8">
    <location>
        <begin position="1522"/>
        <end position="1532"/>
    </location>
</feature>
<dbReference type="Gene3D" id="3.90.180.10">
    <property type="entry name" value="Medium-chain alcohol dehydrogenases, catalytic domain"/>
    <property type="match status" value="1"/>
</dbReference>
<dbReference type="Pfam" id="PF08240">
    <property type="entry name" value="ADH_N"/>
    <property type="match status" value="1"/>
</dbReference>
<dbReference type="PROSITE" id="PS00012">
    <property type="entry name" value="PHOSPHOPANTETHEINE"/>
    <property type="match status" value="1"/>
</dbReference>
<dbReference type="SMART" id="SM00823">
    <property type="entry name" value="PKS_PP"/>
    <property type="match status" value="1"/>
</dbReference>
<dbReference type="InterPro" id="IPR049551">
    <property type="entry name" value="PKS_DH_C"/>
</dbReference>
<comment type="caution">
    <text evidence="11">The sequence shown here is derived from an EMBL/GenBank/DDBJ whole genome shotgun (WGS) entry which is preliminary data.</text>
</comment>
<dbReference type="Pfam" id="PF08242">
    <property type="entry name" value="Methyltransf_12"/>
    <property type="match status" value="1"/>
</dbReference>
<dbReference type="Pfam" id="PF13602">
    <property type="entry name" value="ADH_zinc_N_2"/>
    <property type="match status" value="1"/>
</dbReference>
<reference evidence="11 12" key="1">
    <citation type="submission" date="2024-09" db="EMBL/GenBank/DDBJ databases">
        <title>Rethinking Asexuality: The Enigmatic Case of Functional Sexual Genes in Lepraria (Stereocaulaceae).</title>
        <authorList>
            <person name="Doellman M."/>
            <person name="Sun Y."/>
            <person name="Barcenas-Pena A."/>
            <person name="Lumbsch H.T."/>
            <person name="Grewe F."/>
        </authorList>
    </citation>
    <scope>NUCLEOTIDE SEQUENCE [LARGE SCALE GENOMIC DNA]</scope>
    <source>
        <strain evidence="11 12">Grewe 0041</strain>
    </source>
</reference>
<dbReference type="PANTHER" id="PTHR45681">
    <property type="entry name" value="POLYKETIDE SYNTHASE 44-RELATED"/>
    <property type="match status" value="1"/>
</dbReference>
<dbReference type="InterPro" id="IPR050444">
    <property type="entry name" value="Polyketide_Synthase"/>
</dbReference>
<feature type="domain" description="Carrier" evidence="9">
    <location>
        <begin position="1435"/>
        <end position="1512"/>
    </location>
</feature>
<comment type="caution">
    <text evidence="7">Lacks conserved residue(s) required for the propagation of feature annotation.</text>
</comment>
<dbReference type="InterPro" id="IPR013968">
    <property type="entry name" value="PKS_KR"/>
</dbReference>
<dbReference type="SMART" id="SM00822">
    <property type="entry name" value="PKS_KR"/>
    <property type="match status" value="1"/>
</dbReference>
<keyword evidence="12" id="KW-1185">Reference proteome</keyword>
<sequence length="1538" mass="169710">MMITLRPHAEGTRLSSDIWDEFRIFSWAKGRSWTEHCKGIISLQNETEPNPVTGKMQSEMRQNALTQQASCIVDSCKSSMKAEELYETIARVGVIYGSTFRGLSDIQRCDRMTSYTLTVPDTSAVMPSNAESDLFIHPTTLDLCIQMIWPILDSALSGLDQLYLPSYVKNLSICSGLSHRPGDVFQLYGSTPEAINPVPRTEKFSCFVVNPKDPSKSLITFEDLTASPVHRNTIQLKEDVGRDLCLKYCWEPTLDSLKLEELQRLLGFDVGATNAQKQKLQLLELTSYYFVDEALKEVSSDQVDSYHSRLSKLYKRMVILRESAQQGFLAIRMDLLEAFRGRSRADICEEILSLGVEGEIVGKIGLSLPAILRQEIDLSSLALEIRDIDRHCEESDSLKRSYARAAICVDKLAHQNPHLRILEIGCSSAAATLAIIGNLDSSHLKTTRIRSYDYTDSSDEALKKAKEKLQASSSLVSYRKLDVNGDIAGQGFELSSYDLIIASKSMHSVKNIEQAMRNLQRLLKHDGLLLLIEQTSPTFREFIHDTLRQVWQVDQTFQENRNIFTEPEWDGLLKRTGFSGVELGFKDFPEAPEHCRTLMIASAISSEKILETDVVVIRPESLPSFSVAVLADNLEKWTGKAPTIGTLEQVDPRGKICIFLGELEKPFLANIDKGSFIALQKLITLAEGIFWIVRGSYADSTSPDSNMVSGFARTIRSERAMKFVTLDLDQNQILSDYESAMTVSKVFQGSFDPNVTASEIDMEYAERKGILYIPRLIKDDEMNLFVAQETQVRRREVQFFAQEDRPLRMTISDPGSLDSLVFVDDSVQATPLGSDEIQIEVMAIGMNFKDVMIAMGQLPSANLGQECSGIVSAVGNNVFEFAVDDRVSITTVGTFSTYARCPATSAHKMAEDMSFEVASTIPIVFCTAYYSLIDLGRLQKDETVLIHAAAGGVGQAAIMIAQKIGATIFATVGSVEKKSFLMSEYSIPDDQIFFSRDLSFADCVKTATNGKGVDVVLNSLAGSALQATWECVASFGRFIEIGKRDIVTNSTIELAKFNDSATFASVDLTLLAANKPRLMKRLMKSVFSGFQDGSLRPISPTSTYPISKVEVAFRTLQSGKGMGKIVIKPEVGDQVKVVSPETKIKLLREDASYLLVGGTGGLGRSITRWMAYRGARSIILASRNGSSKEETQKLVKDLAIVGVTVVAEKCDVVKFEDVRRLVAERSKDMPPIRGIIHGAMVVKNALFEKCNFDDWQAVVRPKVTGAWNLHNALLGQGQDLDFFITLSSAAGMVGDRGLASYAAANTMLDAFVKYRNQQGLAATSLDLAAIKDIGYLAENNQMVKQGILFAEEEVHEGEIHALLEAAITGKLATSCDNHCIAGVAIDSVTHDQFWVGDAKFAQLRRATWSQTEGQTTQTSRLSLSQLLKQSRTLEDATRVIYTGLIAQISSILMVPADEFDPSRPIAAYGLDSLIAIEIRNWIAREMEANVQVLELLASGSLTTLAQTIVTKSKLTKGMAPQSEKKSEGDEPTRLNGTA</sequence>
<evidence type="ECO:0008006" key="13">
    <source>
        <dbReference type="Google" id="ProtNLM"/>
    </source>
</evidence>
<dbReference type="Pfam" id="PF08659">
    <property type="entry name" value="KR"/>
    <property type="match status" value="1"/>
</dbReference>
<evidence type="ECO:0000256" key="5">
    <source>
        <dbReference type="ARBA" id="ARBA00023268"/>
    </source>
</evidence>
<keyword evidence="1" id="KW-0596">Phosphopantetheine</keyword>
<dbReference type="InterPro" id="IPR056501">
    <property type="entry name" value="NAD-bd_HRPKS_sdrA"/>
</dbReference>
<gene>
    <name evidence="11" type="ORF">ABVK25_009161</name>
</gene>
<name>A0ABR4AZT8_9LECA</name>
<proteinExistence type="predicted"/>
<dbReference type="Pfam" id="PF14765">
    <property type="entry name" value="PS-DH"/>
    <property type="match status" value="1"/>
</dbReference>
<dbReference type="CDD" id="cd05195">
    <property type="entry name" value="enoyl_red"/>
    <property type="match status" value="1"/>
</dbReference>
<dbReference type="PROSITE" id="PS52019">
    <property type="entry name" value="PKS_MFAS_DH"/>
    <property type="match status" value="1"/>
</dbReference>
<evidence type="ECO:0000256" key="8">
    <source>
        <dbReference type="SAM" id="MobiDB-lite"/>
    </source>
</evidence>
<evidence type="ECO:0000256" key="3">
    <source>
        <dbReference type="ARBA" id="ARBA00022679"/>
    </source>
</evidence>
<evidence type="ECO:0000313" key="12">
    <source>
        <dbReference type="Proteomes" id="UP001590951"/>
    </source>
</evidence>
<dbReference type="Gene3D" id="3.40.50.150">
    <property type="entry name" value="Vaccinia Virus protein VP39"/>
    <property type="match status" value="1"/>
</dbReference>
<evidence type="ECO:0000256" key="6">
    <source>
        <dbReference type="ARBA" id="ARBA00023315"/>
    </source>
</evidence>
<keyword evidence="3" id="KW-0808">Transferase</keyword>
<dbReference type="InterPro" id="IPR013217">
    <property type="entry name" value="Methyltransf_12"/>
</dbReference>
<feature type="domain" description="PKS/mFAS DH" evidence="10">
    <location>
        <begin position="1"/>
        <end position="235"/>
    </location>
</feature>
<feature type="region of interest" description="N-terminal hotdog fold" evidence="7">
    <location>
        <begin position="1"/>
        <end position="48"/>
    </location>
</feature>
<feature type="region of interest" description="Disordered" evidence="8">
    <location>
        <begin position="1515"/>
        <end position="1538"/>
    </location>
</feature>
<dbReference type="Pfam" id="PF23114">
    <property type="entry name" value="NAD-bd_HRPKS_sdrA"/>
    <property type="match status" value="1"/>
</dbReference>
<dbReference type="InterPro" id="IPR006162">
    <property type="entry name" value="Ppantetheine_attach_site"/>
</dbReference>
<keyword evidence="6" id="KW-0012">Acyltransferase</keyword>
<dbReference type="EMBL" id="JBHFEH010000046">
    <property type="protein sequence ID" value="KAL2050492.1"/>
    <property type="molecule type" value="Genomic_DNA"/>
</dbReference>
<dbReference type="InterPro" id="IPR029063">
    <property type="entry name" value="SAM-dependent_MTases_sf"/>
</dbReference>
<dbReference type="PANTHER" id="PTHR45681:SF6">
    <property type="entry name" value="POLYKETIDE SYNTHASE 37"/>
    <property type="match status" value="1"/>
</dbReference>
<dbReference type="SUPFAM" id="SSF51735">
    <property type="entry name" value="NAD(P)-binding Rossmann-fold domains"/>
    <property type="match status" value="2"/>
</dbReference>
<dbReference type="InterPro" id="IPR057326">
    <property type="entry name" value="KR_dom"/>
</dbReference>